<comment type="similarity">
    <text evidence="1">Belongs to the UPF0065 (bug) family.</text>
</comment>
<evidence type="ECO:0000313" key="3">
    <source>
        <dbReference type="Proteomes" id="UP001501570"/>
    </source>
</evidence>
<organism evidence="2 3">
    <name type="scientific">Rugosimonospora acidiphila</name>
    <dbReference type="NCBI Taxonomy" id="556531"/>
    <lineage>
        <taxon>Bacteria</taxon>
        <taxon>Bacillati</taxon>
        <taxon>Actinomycetota</taxon>
        <taxon>Actinomycetes</taxon>
        <taxon>Micromonosporales</taxon>
        <taxon>Micromonosporaceae</taxon>
        <taxon>Rugosimonospora</taxon>
    </lineage>
</organism>
<name>A0ABP9SRQ8_9ACTN</name>
<dbReference type="PANTHER" id="PTHR42928:SF5">
    <property type="entry name" value="BLR1237 PROTEIN"/>
    <property type="match status" value="1"/>
</dbReference>
<proteinExistence type="inferred from homology"/>
<dbReference type="EMBL" id="BAABJQ010000040">
    <property type="protein sequence ID" value="GAA5199916.1"/>
    <property type="molecule type" value="Genomic_DNA"/>
</dbReference>
<keyword evidence="3" id="KW-1185">Reference proteome</keyword>
<evidence type="ECO:0000256" key="1">
    <source>
        <dbReference type="ARBA" id="ARBA00006987"/>
    </source>
</evidence>
<dbReference type="Gene3D" id="3.40.190.150">
    <property type="entry name" value="Bordetella uptake gene, domain 1"/>
    <property type="match status" value="1"/>
</dbReference>
<evidence type="ECO:0000313" key="2">
    <source>
        <dbReference type="EMBL" id="GAA5199916.1"/>
    </source>
</evidence>
<dbReference type="InterPro" id="IPR042100">
    <property type="entry name" value="Bug_dom1"/>
</dbReference>
<comment type="caution">
    <text evidence="2">The sequence shown here is derived from an EMBL/GenBank/DDBJ whole genome shotgun (WGS) entry which is preliminary data.</text>
</comment>
<protein>
    <submittedName>
        <fullName evidence="2">Tripartite tricarboxylate transporter substrate binding protein</fullName>
    </submittedName>
</protein>
<accession>A0ABP9SRQ8</accession>
<dbReference type="PANTHER" id="PTHR42928">
    <property type="entry name" value="TRICARBOXYLATE-BINDING PROTEIN"/>
    <property type="match status" value="1"/>
</dbReference>
<dbReference type="Gene3D" id="3.40.190.10">
    <property type="entry name" value="Periplasmic binding protein-like II"/>
    <property type="match status" value="1"/>
</dbReference>
<reference evidence="3" key="1">
    <citation type="journal article" date="2019" name="Int. J. Syst. Evol. Microbiol.">
        <title>The Global Catalogue of Microorganisms (GCM) 10K type strain sequencing project: providing services to taxonomists for standard genome sequencing and annotation.</title>
        <authorList>
            <consortium name="The Broad Institute Genomics Platform"/>
            <consortium name="The Broad Institute Genome Sequencing Center for Infectious Disease"/>
            <person name="Wu L."/>
            <person name="Ma J."/>
        </authorList>
    </citation>
    <scope>NUCLEOTIDE SEQUENCE [LARGE SCALE GENOMIC DNA]</scope>
    <source>
        <strain evidence="3">JCM 18304</strain>
    </source>
</reference>
<dbReference type="Proteomes" id="UP001501570">
    <property type="component" value="Unassembled WGS sequence"/>
</dbReference>
<dbReference type="InterPro" id="IPR005064">
    <property type="entry name" value="BUG"/>
</dbReference>
<sequence>MVSVLAAATVLAACSVGVNGSGSAGGSSASGTDAVTFAGKTITLVAPFAAGGSADVLARLTATQLSDFLPGKPTVVVKNMDGGGGSVGLNYVANLQPANGLTLGFFGAGMATRYIAKTAGFDDLPDQPLIGGFPQGLVQPVRAALGTDIPTLQKSSKPLRVAETSAGGTGALSATIGDGLLGIPIKQIFGFSGGGADAATSMLSGETDAAQTADTSYDQTFQPYVKSGKFNALFQTGIMNSQQQIVRSPLAPNVPTILEIYQQLHPNAQPSGELWTTYQLAANLNTSNYVLAARKGTPDNIMSTVRTAFNKMAASDGWKTFTQSKLTVPLATTDATVATKSWNAFLDSSPEQVALFKKYSGLK</sequence>
<gene>
    <name evidence="2" type="ORF">GCM10023322_76610</name>
</gene>